<organism evidence="3 4">
    <name type="scientific">Steroidobacter denitrificans</name>
    <dbReference type="NCBI Taxonomy" id="465721"/>
    <lineage>
        <taxon>Bacteria</taxon>
        <taxon>Pseudomonadati</taxon>
        <taxon>Pseudomonadota</taxon>
        <taxon>Gammaproteobacteria</taxon>
        <taxon>Steroidobacterales</taxon>
        <taxon>Steroidobacteraceae</taxon>
        <taxon>Steroidobacter</taxon>
    </lineage>
</organism>
<dbReference type="Gene3D" id="1.10.287.470">
    <property type="entry name" value="Helix hairpin bin"/>
    <property type="match status" value="1"/>
</dbReference>
<keyword evidence="4" id="KW-1185">Reference proteome</keyword>
<dbReference type="Pfam" id="PF25881">
    <property type="entry name" value="HH_YBHG"/>
    <property type="match status" value="1"/>
</dbReference>
<dbReference type="AlphaFoldDB" id="A0A127F7Y4"/>
<evidence type="ECO:0000313" key="3">
    <source>
        <dbReference type="EMBL" id="AMN45649.1"/>
    </source>
</evidence>
<dbReference type="RefSeq" id="WP_066917912.1">
    <property type="nucleotide sequence ID" value="NZ_CP011971.1"/>
</dbReference>
<evidence type="ECO:0000259" key="2">
    <source>
        <dbReference type="Pfam" id="PF25881"/>
    </source>
</evidence>
<dbReference type="PROSITE" id="PS51257">
    <property type="entry name" value="PROKAR_LIPOPROTEIN"/>
    <property type="match status" value="1"/>
</dbReference>
<dbReference type="InterPro" id="IPR059052">
    <property type="entry name" value="HH_YbhG-like"/>
</dbReference>
<dbReference type="PATRIC" id="fig|465721.4.peg.158"/>
<feature type="domain" description="YbhG-like alpha-helical hairpin" evidence="2">
    <location>
        <begin position="72"/>
        <end position="191"/>
    </location>
</feature>
<dbReference type="Gene3D" id="2.40.30.170">
    <property type="match status" value="1"/>
</dbReference>
<dbReference type="KEGG" id="sdf:ACG33_00715"/>
<dbReference type="STRING" id="465721.ACG33_00715"/>
<dbReference type="Gene3D" id="2.40.50.100">
    <property type="match status" value="1"/>
</dbReference>
<dbReference type="EMBL" id="CP011971">
    <property type="protein sequence ID" value="AMN45649.1"/>
    <property type="molecule type" value="Genomic_DNA"/>
</dbReference>
<gene>
    <name evidence="3" type="ORF">ACG33_00715</name>
</gene>
<evidence type="ECO:0000256" key="1">
    <source>
        <dbReference type="SAM" id="Coils"/>
    </source>
</evidence>
<evidence type="ECO:0000313" key="4">
    <source>
        <dbReference type="Proteomes" id="UP000070250"/>
    </source>
</evidence>
<dbReference type="PANTHER" id="PTHR30438:SF2">
    <property type="entry name" value="MEMBRANE PROTEIN"/>
    <property type="match status" value="1"/>
</dbReference>
<protein>
    <recommendedName>
        <fullName evidence="2">YbhG-like alpha-helical hairpin domain-containing protein</fullName>
    </recommendedName>
</protein>
<proteinExistence type="predicted"/>
<name>A0A127F7Y4_STEDE</name>
<keyword evidence="1" id="KW-0175">Coiled coil</keyword>
<dbReference type="Proteomes" id="UP000070250">
    <property type="component" value="Chromosome"/>
</dbReference>
<accession>A0A127F7Y4</accession>
<feature type="coiled-coil region" evidence="1">
    <location>
        <begin position="61"/>
        <end position="88"/>
    </location>
</feature>
<reference evidence="3 4" key="1">
    <citation type="submission" date="2015-06" db="EMBL/GenBank/DDBJ databases">
        <title>A Comprehensive Approach to Explore the Metabolic and Phylogenetic Diversity of Bacterial Steroid Degradation in the Environment: Testosterone as an Example.</title>
        <authorList>
            <person name="Yang F.-C."/>
            <person name="Chen Y.-L."/>
            <person name="Yu C.-P."/>
            <person name="Tang S.-L."/>
            <person name="Wang P.-H."/>
            <person name="Ismail W."/>
            <person name="Wang C.-H."/>
            <person name="Yang C.-Y."/>
            <person name="Chiang Y.-R."/>
        </authorList>
    </citation>
    <scope>NUCLEOTIDE SEQUENCE [LARGE SCALE GENOMIC DNA]</scope>
    <source>
        <strain evidence="3 4">DSM 18526</strain>
    </source>
</reference>
<dbReference type="PANTHER" id="PTHR30438">
    <property type="entry name" value="36 KDA ANTIGEN-RELATED"/>
    <property type="match status" value="1"/>
</dbReference>
<dbReference type="GO" id="GO:0005886">
    <property type="term" value="C:plasma membrane"/>
    <property type="evidence" value="ECO:0007669"/>
    <property type="project" value="TreeGrafter"/>
</dbReference>
<dbReference type="OrthoDB" id="8558741at2"/>
<sequence>MNLRLTMMGPLILLLAGCGIRDGEGQVMGTLERDRLELIAESGEPIVEIMVREGDPVVPGAVLLRQELGVMQARLDQAEAAERAAERRFAERVKGPRAQEILEARAALDAAGSMMIAQSNEYRRIRDLVERQLASRSSLDLARSQRDDAVSTHKQAVARMDLLLEGTRSEEIEQSEAVLRQTQAARAELQISAARYSVTAPRAGRIEALPYKLGERPPAGAPVVIMLADGVPYARVYVPEPRRLQFIPGTPVRLRIDGRRKALQGSVRFISAEAAFTPYFALTRKDRSRLSYLAHIDVTDPAADELPVGIPVQVELPQAGK</sequence>